<dbReference type="AlphaFoldDB" id="A0A927EZ02"/>
<proteinExistence type="predicted"/>
<protein>
    <submittedName>
        <fullName evidence="2">Type II toxin-antitoxin system RelE/ParE family toxin</fullName>
    </submittedName>
</protein>
<name>A0A927EZ02_9ACTN</name>
<dbReference type="RefSeq" id="WP_191209292.1">
    <property type="nucleotide sequence ID" value="NZ_BAABKL010000036.1"/>
</dbReference>
<keyword evidence="3" id="KW-1185">Reference proteome</keyword>
<dbReference type="Gene3D" id="3.30.2310.20">
    <property type="entry name" value="RelE-like"/>
    <property type="match status" value="1"/>
</dbReference>
<gene>
    <name evidence="2" type="ORF">IF129_10495</name>
</gene>
<comment type="caution">
    <text evidence="2">The sequence shown here is derived from an EMBL/GenBank/DDBJ whole genome shotgun (WGS) entry which is preliminary data.</text>
</comment>
<evidence type="ECO:0000313" key="2">
    <source>
        <dbReference type="EMBL" id="MBD3931985.1"/>
    </source>
</evidence>
<accession>A0A927EZ02</accession>
<sequence>MSTRVEWERAARNALNRYAKDDQAGVDQVLDSVDLLARDPQPSGALDCGGGKYRIHVGRYRVWYTIKQQKPVVIAVDVVGRVR</sequence>
<dbReference type="InterPro" id="IPR007712">
    <property type="entry name" value="RelE/ParE_toxin"/>
</dbReference>
<keyword evidence="1" id="KW-1277">Toxin-antitoxin system</keyword>
<organism evidence="2 3">
    <name type="scientific">Streptomyces chumphonensis</name>
    <dbReference type="NCBI Taxonomy" id="1214925"/>
    <lineage>
        <taxon>Bacteria</taxon>
        <taxon>Bacillati</taxon>
        <taxon>Actinomycetota</taxon>
        <taxon>Actinomycetes</taxon>
        <taxon>Kitasatosporales</taxon>
        <taxon>Streptomycetaceae</taxon>
        <taxon>Streptomyces</taxon>
    </lineage>
</organism>
<reference evidence="2" key="1">
    <citation type="submission" date="2020-09" db="EMBL/GenBank/DDBJ databases">
        <title>Secondary metabolite and genome analysis of marine Streptomyces chumphonensis KK1-2T.</title>
        <authorList>
            <person name="Phongsopitanun W."/>
            <person name="Kanchanasin P."/>
            <person name="Pittayakhajonwut P."/>
            <person name="Suwanborirux K."/>
            <person name="Tanasupawat S."/>
        </authorList>
    </citation>
    <scope>NUCLEOTIDE SEQUENCE</scope>
    <source>
        <strain evidence="2">KK1-2</strain>
    </source>
</reference>
<dbReference type="Pfam" id="PF05016">
    <property type="entry name" value="ParE_toxin"/>
    <property type="match status" value="1"/>
</dbReference>
<dbReference type="SUPFAM" id="SSF143011">
    <property type="entry name" value="RelE-like"/>
    <property type="match status" value="1"/>
</dbReference>
<evidence type="ECO:0000313" key="3">
    <source>
        <dbReference type="Proteomes" id="UP000632289"/>
    </source>
</evidence>
<evidence type="ECO:0000256" key="1">
    <source>
        <dbReference type="ARBA" id="ARBA00022649"/>
    </source>
</evidence>
<dbReference type="Proteomes" id="UP000632289">
    <property type="component" value="Unassembled WGS sequence"/>
</dbReference>
<dbReference type="InterPro" id="IPR035093">
    <property type="entry name" value="RelE/ParE_toxin_dom_sf"/>
</dbReference>
<dbReference type="EMBL" id="JACXYU010000004">
    <property type="protein sequence ID" value="MBD3931985.1"/>
    <property type="molecule type" value="Genomic_DNA"/>
</dbReference>